<dbReference type="Proteomes" id="UP001291309">
    <property type="component" value="Unassembled WGS sequence"/>
</dbReference>
<proteinExistence type="predicted"/>
<dbReference type="RefSeq" id="WP_321549250.1">
    <property type="nucleotide sequence ID" value="NZ_JAXIVS010000011.1"/>
</dbReference>
<feature type="DNA-binding region" description="H-T-H motif" evidence="4">
    <location>
        <begin position="35"/>
        <end position="54"/>
    </location>
</feature>
<dbReference type="InterPro" id="IPR001647">
    <property type="entry name" value="HTH_TetR"/>
</dbReference>
<dbReference type="SUPFAM" id="SSF48498">
    <property type="entry name" value="Tetracyclin repressor-like, C-terminal domain"/>
    <property type="match status" value="1"/>
</dbReference>
<evidence type="ECO:0000256" key="4">
    <source>
        <dbReference type="PROSITE-ProRule" id="PRU00335"/>
    </source>
</evidence>
<dbReference type="PANTHER" id="PTHR30055:SF212">
    <property type="entry name" value="TETR-FAMILY FAMILY TRANSCRIPTIONAL REGULATOR"/>
    <property type="match status" value="1"/>
</dbReference>
<dbReference type="InterPro" id="IPR025996">
    <property type="entry name" value="MT1864/Rv1816-like_C"/>
</dbReference>
<keyword evidence="2 4" id="KW-0238">DNA-binding</keyword>
<reference evidence="6 7" key="1">
    <citation type="submission" date="2023-12" db="EMBL/GenBank/DDBJ databases">
        <title>the genome sequence of Hyalangium sp. s54d21.</title>
        <authorList>
            <person name="Zhang X."/>
        </authorList>
    </citation>
    <scope>NUCLEOTIDE SEQUENCE [LARGE SCALE GENOMIC DNA]</scope>
    <source>
        <strain evidence="7">s54d21</strain>
    </source>
</reference>
<dbReference type="EMBL" id="JAXIVS010000011">
    <property type="protein sequence ID" value="MDY7230531.1"/>
    <property type="molecule type" value="Genomic_DNA"/>
</dbReference>
<keyword evidence="3" id="KW-0804">Transcription</keyword>
<dbReference type="InterPro" id="IPR036271">
    <property type="entry name" value="Tet_transcr_reg_TetR-rel_C_sf"/>
</dbReference>
<gene>
    <name evidence="6" type="ORF">SYV04_29320</name>
</gene>
<dbReference type="Pfam" id="PF13305">
    <property type="entry name" value="TetR_C_33"/>
    <property type="match status" value="1"/>
</dbReference>
<protein>
    <submittedName>
        <fullName evidence="6">TetR/AcrR family transcriptional regulator</fullName>
    </submittedName>
</protein>
<evidence type="ECO:0000256" key="1">
    <source>
        <dbReference type="ARBA" id="ARBA00023015"/>
    </source>
</evidence>
<dbReference type="PRINTS" id="PR00455">
    <property type="entry name" value="HTHTETR"/>
</dbReference>
<organism evidence="6 7">
    <name type="scientific">Hyalangium rubrum</name>
    <dbReference type="NCBI Taxonomy" id="3103134"/>
    <lineage>
        <taxon>Bacteria</taxon>
        <taxon>Pseudomonadati</taxon>
        <taxon>Myxococcota</taxon>
        <taxon>Myxococcia</taxon>
        <taxon>Myxococcales</taxon>
        <taxon>Cystobacterineae</taxon>
        <taxon>Archangiaceae</taxon>
        <taxon>Hyalangium</taxon>
    </lineage>
</organism>
<name>A0ABU5HB33_9BACT</name>
<dbReference type="PANTHER" id="PTHR30055">
    <property type="entry name" value="HTH-TYPE TRANSCRIPTIONAL REGULATOR RUTR"/>
    <property type="match status" value="1"/>
</dbReference>
<comment type="caution">
    <text evidence="6">The sequence shown here is derived from an EMBL/GenBank/DDBJ whole genome shotgun (WGS) entry which is preliminary data.</text>
</comment>
<sequence length="213" mass="24191">MGSTERRQRQKEQLREQILEAARTIVVQEGFDALSMRKIADAVEYAPATLYLHFQSRDEIARELCVRGFRELWNFLAPAAPLADPLERLRVVAEGYVRFAMSHPETYRLIFMEDPKYTGTVLRGGPDDPGEQSLLLMVRAFEELQEQGRLAKDAVPRRLSEVFWAGMHGVVSLKITCSDFLQTPAEEMTTTLTRALLDGLISPATRPRAARLR</sequence>
<dbReference type="InterPro" id="IPR050109">
    <property type="entry name" value="HTH-type_TetR-like_transc_reg"/>
</dbReference>
<keyword evidence="7" id="KW-1185">Reference proteome</keyword>
<evidence type="ECO:0000313" key="6">
    <source>
        <dbReference type="EMBL" id="MDY7230531.1"/>
    </source>
</evidence>
<evidence type="ECO:0000256" key="3">
    <source>
        <dbReference type="ARBA" id="ARBA00023163"/>
    </source>
</evidence>
<evidence type="ECO:0000256" key="2">
    <source>
        <dbReference type="ARBA" id="ARBA00023125"/>
    </source>
</evidence>
<evidence type="ECO:0000313" key="7">
    <source>
        <dbReference type="Proteomes" id="UP001291309"/>
    </source>
</evidence>
<dbReference type="Pfam" id="PF00440">
    <property type="entry name" value="TetR_N"/>
    <property type="match status" value="1"/>
</dbReference>
<dbReference type="PROSITE" id="PS50977">
    <property type="entry name" value="HTH_TETR_2"/>
    <property type="match status" value="1"/>
</dbReference>
<accession>A0ABU5HB33</accession>
<dbReference type="InterPro" id="IPR009057">
    <property type="entry name" value="Homeodomain-like_sf"/>
</dbReference>
<feature type="domain" description="HTH tetR-type" evidence="5">
    <location>
        <begin position="12"/>
        <end position="72"/>
    </location>
</feature>
<dbReference type="Gene3D" id="1.10.357.10">
    <property type="entry name" value="Tetracycline Repressor, domain 2"/>
    <property type="match status" value="1"/>
</dbReference>
<evidence type="ECO:0000259" key="5">
    <source>
        <dbReference type="PROSITE" id="PS50977"/>
    </source>
</evidence>
<keyword evidence="1" id="KW-0805">Transcription regulation</keyword>
<dbReference type="SUPFAM" id="SSF46689">
    <property type="entry name" value="Homeodomain-like"/>
    <property type="match status" value="1"/>
</dbReference>